<dbReference type="PANTHER" id="PTHR48480">
    <property type="match status" value="1"/>
</dbReference>
<dbReference type="InterPro" id="IPR010622">
    <property type="entry name" value="FAST_Leu-rich"/>
</dbReference>
<proteinExistence type="predicted"/>
<evidence type="ECO:0000256" key="1">
    <source>
        <dbReference type="ARBA" id="ARBA00022670"/>
    </source>
</evidence>
<feature type="non-terminal residue" evidence="8">
    <location>
        <position position="1"/>
    </location>
</feature>
<dbReference type="InterPro" id="IPR029149">
    <property type="entry name" value="Creatin/AminoP/Spt16_N"/>
</dbReference>
<keyword evidence="9" id="KW-1185">Reference proteome</keyword>
<evidence type="ECO:0000313" key="8">
    <source>
        <dbReference type="EMBL" id="CAD1477144.1"/>
    </source>
</evidence>
<gene>
    <name evidence="8" type="ORF">MHI_LOCUS711595</name>
</gene>
<dbReference type="SMART" id="SM01011">
    <property type="entry name" value="AMP_N"/>
    <property type="match status" value="1"/>
</dbReference>
<dbReference type="AlphaFoldDB" id="A0A6V7HB28"/>
<dbReference type="InterPro" id="IPR052433">
    <property type="entry name" value="X-Pro_dipept-like"/>
</dbReference>
<evidence type="ECO:0000313" key="9">
    <source>
        <dbReference type="Proteomes" id="UP000752696"/>
    </source>
</evidence>
<dbReference type="GO" id="GO:0030145">
    <property type="term" value="F:manganese ion binding"/>
    <property type="evidence" value="ECO:0007669"/>
    <property type="project" value="InterPro"/>
</dbReference>
<dbReference type="Pfam" id="PF05195">
    <property type="entry name" value="AMP_N"/>
    <property type="match status" value="1"/>
</dbReference>
<evidence type="ECO:0000259" key="7">
    <source>
        <dbReference type="PROSITE" id="PS51286"/>
    </source>
</evidence>
<dbReference type="GO" id="GO:0016805">
    <property type="term" value="F:dipeptidase activity"/>
    <property type="evidence" value="ECO:0007669"/>
    <property type="project" value="UniProtKB-KW"/>
</dbReference>
<dbReference type="Gene3D" id="3.40.350.10">
    <property type="entry name" value="Creatinase/prolidase N-terminal domain"/>
    <property type="match status" value="1"/>
</dbReference>
<keyword evidence="6" id="KW-0812">Transmembrane</keyword>
<reference evidence="8" key="1">
    <citation type="submission" date="2020-07" db="EMBL/GenBank/DDBJ databases">
        <authorList>
            <person name="Nazaruddin N."/>
        </authorList>
    </citation>
    <scope>NUCLEOTIDE SEQUENCE</scope>
</reference>
<dbReference type="GO" id="GO:0044528">
    <property type="term" value="P:regulation of mitochondrial mRNA stability"/>
    <property type="evidence" value="ECO:0007669"/>
    <property type="project" value="InterPro"/>
</dbReference>
<dbReference type="Pfam" id="PF06743">
    <property type="entry name" value="FAST_1"/>
    <property type="match status" value="1"/>
</dbReference>
<dbReference type="GO" id="GO:0070006">
    <property type="term" value="F:metalloaminopeptidase activity"/>
    <property type="evidence" value="ECO:0007669"/>
    <property type="project" value="InterPro"/>
</dbReference>
<dbReference type="SMART" id="SM00952">
    <property type="entry name" value="RAP"/>
    <property type="match status" value="1"/>
</dbReference>
<sequence>NGLESCFQRGDHTLKVPMSLFQNNRKRLVTRIKSNTKVPTTGTFIILEGGVEIPFNDTDICWPFRQESFFQWCFGVEEPGCYGALDLATETSILFVPRLPPEYAIWEGKLHSLEDFRKRYVVDETYYTDEIAKVLKSKQAELLLILMLVCSMQMILAGHIWAKFLMRMQPSILITKFINRCYESNSEKYAGQQNLTQTSIFVEEGLEIQEVPLIVRKIKDIETICKNVDRNSISIINNCYNAPDISKKNVPLDAKNNTNSKSNTNAKKKLLNQRIDIETDEGTAILFCSDLDCFKDLDIDETLQGLKLFNATNNVYPILENQISQEINCRVALEGLKKVIDLENSWFKQKSNKMQKTKQFDVDDTTRDMIMKQLIKLIINSNNAEMIIQGLIALKKDKVSPSRNIYRDLMCDEALSRATDGEFSPAQLSKNMVKLILERKLSDYWLKLSGTQIAEILDSFHDDISAMKCLMSASKWASISINASSEKDLINFIRSLHIKDYIDDRIESTLQNYLKSKALQIDDSKLIATIMNYCKDLQIRNESILSECGKYFMKHAMNLSTSLLPSIFTPFGLLYVQPPNSAEFWKIFDDVLSVKFHDLKLDDALDILLSCTYLEKYPVKFFDKIFISQLLHKIHLKNHSVFSNRIKNKLKLLDATMFLESKEYQSLYFPLRRVEKPLFLDVRIRRAVNMIYQPLASLIGGEQKLSKHVILNRLPPINFYILDVLIHPHMISTSVFHLNLDQEKNVNTAVFIYLPEYYCRNTHHLVGPQIMKKRQIKKLGFKVMTLDYVTIQELWNQSNKLSSYLLKSLHSTENSL</sequence>
<keyword evidence="4" id="KW-0224">Dipeptidase</keyword>
<keyword evidence="6" id="KW-0472">Membrane</keyword>
<dbReference type="PROSITE" id="PS51286">
    <property type="entry name" value="RAP"/>
    <property type="match status" value="1"/>
</dbReference>
<feature type="domain" description="RAP" evidence="7">
    <location>
        <begin position="748"/>
        <end position="807"/>
    </location>
</feature>
<keyword evidence="1" id="KW-0645">Protease</keyword>
<accession>A0A6V7HB28</accession>
<dbReference type="InterPro" id="IPR007865">
    <property type="entry name" value="Aminopep_P_N"/>
</dbReference>
<dbReference type="Proteomes" id="UP000752696">
    <property type="component" value="Unassembled WGS sequence"/>
</dbReference>
<evidence type="ECO:0000256" key="6">
    <source>
        <dbReference type="SAM" id="Phobius"/>
    </source>
</evidence>
<dbReference type="InterPro" id="IPR013584">
    <property type="entry name" value="RAP"/>
</dbReference>
<organism evidence="8 9">
    <name type="scientific">Heterotrigona itama</name>
    <dbReference type="NCBI Taxonomy" id="395501"/>
    <lineage>
        <taxon>Eukaryota</taxon>
        <taxon>Metazoa</taxon>
        <taxon>Ecdysozoa</taxon>
        <taxon>Arthropoda</taxon>
        <taxon>Hexapoda</taxon>
        <taxon>Insecta</taxon>
        <taxon>Pterygota</taxon>
        <taxon>Neoptera</taxon>
        <taxon>Endopterygota</taxon>
        <taxon>Hymenoptera</taxon>
        <taxon>Apocrita</taxon>
        <taxon>Aculeata</taxon>
        <taxon>Apoidea</taxon>
        <taxon>Anthophila</taxon>
        <taxon>Apidae</taxon>
        <taxon>Heterotrigona</taxon>
    </lineage>
</organism>
<keyword evidence="2" id="KW-0479">Metal-binding</keyword>
<dbReference type="SUPFAM" id="SSF53092">
    <property type="entry name" value="Creatinase/prolidase N-terminal domain"/>
    <property type="match status" value="1"/>
</dbReference>
<dbReference type="OrthoDB" id="385235at2759"/>
<evidence type="ECO:0000256" key="2">
    <source>
        <dbReference type="ARBA" id="ARBA00022723"/>
    </source>
</evidence>
<keyword evidence="5" id="KW-0482">Metalloprotease</keyword>
<comment type="caution">
    <text evidence="8">The sequence shown here is derived from an EMBL/GenBank/DDBJ whole genome shotgun (WGS) entry which is preliminary data.</text>
</comment>
<evidence type="ECO:0000256" key="4">
    <source>
        <dbReference type="ARBA" id="ARBA00022997"/>
    </source>
</evidence>
<keyword evidence="3" id="KW-0378">Hydrolase</keyword>
<feature type="transmembrane region" description="Helical" evidence="6">
    <location>
        <begin position="142"/>
        <end position="162"/>
    </location>
</feature>
<name>A0A6V7HB28_9HYME</name>
<dbReference type="PANTHER" id="PTHR48480:SF2">
    <property type="entry name" value="PEPTIDASE D"/>
    <property type="match status" value="1"/>
</dbReference>
<keyword evidence="6" id="KW-1133">Transmembrane helix</keyword>
<dbReference type="Pfam" id="PF08373">
    <property type="entry name" value="RAP"/>
    <property type="match status" value="1"/>
</dbReference>
<evidence type="ECO:0000256" key="3">
    <source>
        <dbReference type="ARBA" id="ARBA00022801"/>
    </source>
</evidence>
<dbReference type="GO" id="GO:0006508">
    <property type="term" value="P:proteolysis"/>
    <property type="evidence" value="ECO:0007669"/>
    <property type="project" value="UniProtKB-KW"/>
</dbReference>
<evidence type="ECO:0000256" key="5">
    <source>
        <dbReference type="ARBA" id="ARBA00023049"/>
    </source>
</evidence>
<protein>
    <recommendedName>
        <fullName evidence="7">RAP domain-containing protein</fullName>
    </recommendedName>
</protein>
<dbReference type="EMBL" id="CAJDYZ010009840">
    <property type="protein sequence ID" value="CAD1477144.1"/>
    <property type="molecule type" value="Genomic_DNA"/>
</dbReference>